<keyword evidence="9" id="KW-0540">Nuclease</keyword>
<comment type="catalytic activity">
    <reaction evidence="1">
        <text>Exonucleolytic cleavage of poly(A) to 5'-AMP.</text>
        <dbReference type="EC" id="3.1.13.4"/>
    </reaction>
</comment>
<name>A0A915K1R5_ROMCU</name>
<dbReference type="PANTHER" id="PTHR12121:SF100">
    <property type="entry name" value="POLY(A)-SPECIFIC RIBONUCLEASE"/>
    <property type="match status" value="1"/>
</dbReference>
<organism evidence="20 21">
    <name type="scientific">Romanomermis culicivorax</name>
    <name type="common">Nematode worm</name>
    <dbReference type="NCBI Taxonomy" id="13658"/>
    <lineage>
        <taxon>Eukaryota</taxon>
        <taxon>Metazoa</taxon>
        <taxon>Ecdysozoa</taxon>
        <taxon>Nematoda</taxon>
        <taxon>Enoplea</taxon>
        <taxon>Dorylaimia</taxon>
        <taxon>Mermithida</taxon>
        <taxon>Mermithoidea</taxon>
        <taxon>Mermithidae</taxon>
        <taxon>Romanomermis</taxon>
    </lineage>
</organism>
<evidence type="ECO:0000313" key="21">
    <source>
        <dbReference type="WBParaSite" id="nRc.2.0.1.t32259-RA"/>
    </source>
</evidence>
<evidence type="ECO:0000256" key="7">
    <source>
        <dbReference type="ARBA" id="ARBA00022490"/>
    </source>
</evidence>
<evidence type="ECO:0000256" key="11">
    <source>
        <dbReference type="ARBA" id="ARBA00022737"/>
    </source>
</evidence>
<dbReference type="GO" id="GO:0005634">
    <property type="term" value="C:nucleus"/>
    <property type="evidence" value="ECO:0007669"/>
    <property type="project" value="UniProtKB-SubCell"/>
</dbReference>
<dbReference type="Gene3D" id="3.60.10.10">
    <property type="entry name" value="Endonuclease/exonuclease/phosphatase"/>
    <property type="match status" value="1"/>
</dbReference>
<dbReference type="InterPro" id="IPR050410">
    <property type="entry name" value="CCR4/nocturin_mRNA_transcr"/>
</dbReference>
<evidence type="ECO:0000256" key="9">
    <source>
        <dbReference type="ARBA" id="ARBA00022722"/>
    </source>
</evidence>
<comment type="subcellular location">
    <subcellularLocation>
        <location evidence="4">Cytoplasm</location>
    </subcellularLocation>
    <subcellularLocation>
        <location evidence="3">Nucleus</location>
    </subcellularLocation>
</comment>
<accession>A0A915K1R5</accession>
<evidence type="ECO:0000256" key="17">
    <source>
        <dbReference type="ARBA" id="ARBA00023242"/>
    </source>
</evidence>
<keyword evidence="10" id="KW-0479">Metal-binding</keyword>
<evidence type="ECO:0000256" key="10">
    <source>
        <dbReference type="ARBA" id="ARBA00022723"/>
    </source>
</evidence>
<dbReference type="CDD" id="cd09097">
    <property type="entry name" value="Deadenylase_CCR4"/>
    <property type="match status" value="1"/>
</dbReference>
<sequence>MTNFRTRQTLESKLIENSSNNKSSPDQLLDALNFATGLPLINLRYTNNSRKLKNISNIAKKTKNNNDKGGQFCTSFGDQQQQSSILGFSSLDALRKLTSQYVILYPLLDYLRPIVVPYNSIYYPQSYYYDRSRNLRATPGKSDDETEDDFSGGGSDSANDNKRPPKLLNCYISLKKSPPCSSCCKLSGSQTEICKCSTTTATHDSLSIPPLITVLIPPNCRLVKEKDSLQMCASCTSSDDSSLISDLTSNDNFHHSRSASGTTSSSAGGMTSGDSDDEVFSDSEEASSLIDIVSVPPPPERQWLVNKAFENESNLGTFTVMSYNILCDKYATSSMYAYCPSWALTWDYRKKYVLSEITKHDSDIVALQEVETDQYHKFFKPELAARGYSGTFSPKSRAKTMIEEERKFVDGCAIFWKNEKFVLDSESVIEFTQLAIANADGNEQMLNRVMTRDNIALVAAFKIRKSVYQNGSVPSLPELNVVDTPLVVCTAHIHWDPEFCDVKLIQSMMLIQELTAVIDKTAVQWDIDSSCVPVIACGDLNSLPDSGVYEYLTTGKINVDHADFKDFRGQACVQKLSTLPITQDVCSHKLKFKSAYDPTILPFTNYTYDFKGVIDYVFATSNLYRLGVLGPMDSSWFHENKIVGCPFPGIPSDHIPLVVHYAMVPPNQNYLMKNRTVAKSSSRSKQSYM</sequence>
<dbReference type="EC" id="3.1.13.4" evidence="6"/>
<evidence type="ECO:0000256" key="5">
    <source>
        <dbReference type="ARBA" id="ARBA00010774"/>
    </source>
</evidence>
<evidence type="ECO:0000256" key="6">
    <source>
        <dbReference type="ARBA" id="ARBA00012161"/>
    </source>
</evidence>
<dbReference type="SUPFAM" id="SSF56219">
    <property type="entry name" value="DNase I-like"/>
    <property type="match status" value="1"/>
</dbReference>
<evidence type="ECO:0000313" key="20">
    <source>
        <dbReference type="Proteomes" id="UP000887565"/>
    </source>
</evidence>
<keyword evidence="13" id="KW-0269">Exonuclease</keyword>
<reference evidence="21" key="1">
    <citation type="submission" date="2022-11" db="UniProtKB">
        <authorList>
            <consortium name="WormBaseParasite"/>
        </authorList>
    </citation>
    <scope>IDENTIFICATION</scope>
</reference>
<feature type="domain" description="Endonuclease/exonuclease/phosphatase" evidence="19">
    <location>
        <begin position="321"/>
        <end position="654"/>
    </location>
</feature>
<dbReference type="InterPro" id="IPR005135">
    <property type="entry name" value="Endo/exonuclease/phosphatase"/>
</dbReference>
<keyword evidence="14" id="KW-0460">Magnesium</keyword>
<evidence type="ECO:0000256" key="12">
    <source>
        <dbReference type="ARBA" id="ARBA00022801"/>
    </source>
</evidence>
<evidence type="ECO:0000256" key="3">
    <source>
        <dbReference type="ARBA" id="ARBA00004123"/>
    </source>
</evidence>
<dbReference type="Pfam" id="PF03372">
    <property type="entry name" value="Exo_endo_phos"/>
    <property type="match status" value="1"/>
</dbReference>
<evidence type="ECO:0000256" key="18">
    <source>
        <dbReference type="SAM" id="MobiDB-lite"/>
    </source>
</evidence>
<protein>
    <recommendedName>
        <fullName evidence="6">poly(A)-specific ribonuclease</fullName>
        <ecNumber evidence="6">3.1.13.4</ecNumber>
    </recommendedName>
</protein>
<feature type="compositionally biased region" description="Low complexity" evidence="18">
    <location>
        <begin position="258"/>
        <end position="273"/>
    </location>
</feature>
<dbReference type="GO" id="GO:0046872">
    <property type="term" value="F:metal ion binding"/>
    <property type="evidence" value="ECO:0007669"/>
    <property type="project" value="UniProtKB-KW"/>
</dbReference>
<evidence type="ECO:0000256" key="16">
    <source>
        <dbReference type="ARBA" id="ARBA00023163"/>
    </source>
</evidence>
<dbReference type="AlphaFoldDB" id="A0A915K1R5"/>
<evidence type="ECO:0000256" key="4">
    <source>
        <dbReference type="ARBA" id="ARBA00004496"/>
    </source>
</evidence>
<evidence type="ECO:0000256" key="13">
    <source>
        <dbReference type="ARBA" id="ARBA00022839"/>
    </source>
</evidence>
<evidence type="ECO:0000259" key="19">
    <source>
        <dbReference type="Pfam" id="PF03372"/>
    </source>
</evidence>
<dbReference type="GO" id="GO:0005737">
    <property type="term" value="C:cytoplasm"/>
    <property type="evidence" value="ECO:0007669"/>
    <property type="project" value="UniProtKB-SubCell"/>
</dbReference>
<keyword evidence="12" id="KW-0378">Hydrolase</keyword>
<evidence type="ECO:0000256" key="15">
    <source>
        <dbReference type="ARBA" id="ARBA00023015"/>
    </source>
</evidence>
<dbReference type="InterPro" id="IPR036691">
    <property type="entry name" value="Endo/exonu/phosph_ase_sf"/>
</dbReference>
<feature type="region of interest" description="Disordered" evidence="18">
    <location>
        <begin position="254"/>
        <end position="280"/>
    </location>
</feature>
<keyword evidence="7" id="KW-0963">Cytoplasm</keyword>
<comment type="similarity">
    <text evidence="5">Belongs to the CCR4/nocturin family.</text>
</comment>
<keyword evidence="15" id="KW-0805">Transcription regulation</keyword>
<evidence type="ECO:0000256" key="2">
    <source>
        <dbReference type="ARBA" id="ARBA00001946"/>
    </source>
</evidence>
<dbReference type="FunFam" id="3.60.10.10:FF:000002">
    <property type="entry name" value="CCR4-NOT transcription complex subunit 6 like"/>
    <property type="match status" value="1"/>
</dbReference>
<keyword evidence="16" id="KW-0804">Transcription</keyword>
<dbReference type="Proteomes" id="UP000887565">
    <property type="component" value="Unplaced"/>
</dbReference>
<dbReference type="WBParaSite" id="nRc.2.0.1.t32259-RA">
    <property type="protein sequence ID" value="nRc.2.0.1.t32259-RA"/>
    <property type="gene ID" value="nRc.2.0.1.g32259"/>
</dbReference>
<evidence type="ECO:0000256" key="1">
    <source>
        <dbReference type="ARBA" id="ARBA00001663"/>
    </source>
</evidence>
<proteinExistence type="inferred from homology"/>
<keyword evidence="20" id="KW-1185">Reference proteome</keyword>
<evidence type="ECO:0000256" key="14">
    <source>
        <dbReference type="ARBA" id="ARBA00022842"/>
    </source>
</evidence>
<dbReference type="GO" id="GO:0004535">
    <property type="term" value="F:poly(A)-specific ribonuclease activity"/>
    <property type="evidence" value="ECO:0007669"/>
    <property type="project" value="UniProtKB-EC"/>
</dbReference>
<keyword evidence="8" id="KW-0433">Leucine-rich repeat</keyword>
<keyword evidence="17" id="KW-0539">Nucleus</keyword>
<evidence type="ECO:0000256" key="8">
    <source>
        <dbReference type="ARBA" id="ARBA00022614"/>
    </source>
</evidence>
<dbReference type="PANTHER" id="PTHR12121">
    <property type="entry name" value="CARBON CATABOLITE REPRESSOR PROTEIN 4"/>
    <property type="match status" value="1"/>
</dbReference>
<keyword evidence="11" id="KW-0677">Repeat</keyword>
<feature type="region of interest" description="Disordered" evidence="18">
    <location>
        <begin position="138"/>
        <end position="161"/>
    </location>
</feature>
<comment type="cofactor">
    <cofactor evidence="2">
        <name>Mg(2+)</name>
        <dbReference type="ChEBI" id="CHEBI:18420"/>
    </cofactor>
</comment>